<proteinExistence type="predicted"/>
<keyword evidence="2" id="KW-1185">Reference proteome</keyword>
<evidence type="ECO:0000313" key="1">
    <source>
        <dbReference type="EMBL" id="KAK3771604.1"/>
    </source>
</evidence>
<protein>
    <submittedName>
        <fullName evidence="1">Uncharacterized protein</fullName>
    </submittedName>
</protein>
<dbReference type="EMBL" id="JAWDGP010003700">
    <property type="protein sequence ID" value="KAK3771604.1"/>
    <property type="molecule type" value="Genomic_DNA"/>
</dbReference>
<evidence type="ECO:0000313" key="2">
    <source>
        <dbReference type="Proteomes" id="UP001283361"/>
    </source>
</evidence>
<organism evidence="1 2">
    <name type="scientific">Elysia crispata</name>
    <name type="common">lettuce slug</name>
    <dbReference type="NCBI Taxonomy" id="231223"/>
    <lineage>
        <taxon>Eukaryota</taxon>
        <taxon>Metazoa</taxon>
        <taxon>Spiralia</taxon>
        <taxon>Lophotrochozoa</taxon>
        <taxon>Mollusca</taxon>
        <taxon>Gastropoda</taxon>
        <taxon>Heterobranchia</taxon>
        <taxon>Euthyneura</taxon>
        <taxon>Panpulmonata</taxon>
        <taxon>Sacoglossa</taxon>
        <taxon>Placobranchoidea</taxon>
        <taxon>Plakobranchidae</taxon>
        <taxon>Elysia</taxon>
    </lineage>
</organism>
<name>A0AAE0ZLD1_9GAST</name>
<reference evidence="1" key="1">
    <citation type="journal article" date="2023" name="G3 (Bethesda)">
        <title>A reference genome for the long-term kleptoplast-retaining sea slug Elysia crispata morphotype clarki.</title>
        <authorList>
            <person name="Eastman K.E."/>
            <person name="Pendleton A.L."/>
            <person name="Shaikh M.A."/>
            <person name="Suttiyut T."/>
            <person name="Ogas R."/>
            <person name="Tomko P."/>
            <person name="Gavelis G."/>
            <person name="Widhalm J.R."/>
            <person name="Wisecaver J.H."/>
        </authorList>
    </citation>
    <scope>NUCLEOTIDE SEQUENCE</scope>
    <source>
        <strain evidence="1">ECLA1</strain>
    </source>
</reference>
<sequence length="246" mass="28224">MRSLESLHRWICHRNFVKRSNDMNMHCPQFFCCPRNEDHTPTLAGSKARNEDHTPTLAGSKARLDTECFTDSPGCSEQLDNDIIHIYQAQIRSLLGARTRENGYSPQLGSEEYNVYTHIQFRALLYSTGVCLAQKLWRMGTLLSWGVKNTMYTRISIQGIFIQHRSLLGAKTRENGYSPQLGSEEYNVYTHIQFRAFLYSTGICLAQELVRMGTVLSWGVKNTMYTRISSSGHFYTAQESAWRKNS</sequence>
<comment type="caution">
    <text evidence="1">The sequence shown here is derived from an EMBL/GenBank/DDBJ whole genome shotgun (WGS) entry which is preliminary data.</text>
</comment>
<dbReference type="Proteomes" id="UP001283361">
    <property type="component" value="Unassembled WGS sequence"/>
</dbReference>
<dbReference type="AlphaFoldDB" id="A0AAE0ZLD1"/>
<accession>A0AAE0ZLD1</accession>
<gene>
    <name evidence="1" type="ORF">RRG08_018326</name>
</gene>